<dbReference type="STRING" id="1246637.MTBBW1_420021"/>
<dbReference type="Gene3D" id="3.40.50.1010">
    <property type="entry name" value="5'-nuclease"/>
    <property type="match status" value="1"/>
</dbReference>
<reference evidence="2 3" key="1">
    <citation type="submission" date="2017-03" db="EMBL/GenBank/DDBJ databases">
        <authorList>
            <person name="Afonso C.L."/>
            <person name="Miller P.J."/>
            <person name="Scott M.A."/>
            <person name="Spackman E."/>
            <person name="Goraichik I."/>
            <person name="Dimitrov K.M."/>
            <person name="Suarez D.L."/>
            <person name="Swayne D.E."/>
        </authorList>
    </citation>
    <scope>NUCLEOTIDE SEQUENCE [LARGE SCALE GENOMIC DNA]</scope>
    <source>
        <strain evidence="2">PRJEB14757</strain>
    </source>
</reference>
<keyword evidence="3" id="KW-1185">Reference proteome</keyword>
<dbReference type="SUPFAM" id="SSF88723">
    <property type="entry name" value="PIN domain-like"/>
    <property type="match status" value="1"/>
</dbReference>
<organism evidence="2 3">
    <name type="scientific">Desulfamplus magnetovallimortis</name>
    <dbReference type="NCBI Taxonomy" id="1246637"/>
    <lineage>
        <taxon>Bacteria</taxon>
        <taxon>Pseudomonadati</taxon>
        <taxon>Thermodesulfobacteriota</taxon>
        <taxon>Desulfobacteria</taxon>
        <taxon>Desulfobacterales</taxon>
        <taxon>Desulfobacteraceae</taxon>
        <taxon>Desulfamplus</taxon>
    </lineage>
</organism>
<evidence type="ECO:0000259" key="1">
    <source>
        <dbReference type="Pfam" id="PF01850"/>
    </source>
</evidence>
<dbReference type="OrthoDB" id="7068588at2"/>
<accession>A0A1W1HH34</accession>
<dbReference type="InterPro" id="IPR002716">
    <property type="entry name" value="PIN_dom"/>
</dbReference>
<evidence type="ECO:0000313" key="2">
    <source>
        <dbReference type="EMBL" id="SLM31756.1"/>
    </source>
</evidence>
<gene>
    <name evidence="2" type="ORF">MTBBW1_420021</name>
</gene>
<protein>
    <recommendedName>
        <fullName evidence="1">PIN domain-containing protein</fullName>
    </recommendedName>
</protein>
<dbReference type="RefSeq" id="WP_080800820.1">
    <property type="nucleotide sequence ID" value="NZ_LT828541.1"/>
</dbReference>
<dbReference type="Proteomes" id="UP000191931">
    <property type="component" value="Unassembled WGS sequence"/>
</dbReference>
<name>A0A1W1HH34_9BACT</name>
<proteinExistence type="predicted"/>
<dbReference type="EMBL" id="FWEV01000284">
    <property type="protein sequence ID" value="SLM31756.1"/>
    <property type="molecule type" value="Genomic_DNA"/>
</dbReference>
<evidence type="ECO:0000313" key="3">
    <source>
        <dbReference type="Proteomes" id="UP000191931"/>
    </source>
</evidence>
<dbReference type="Pfam" id="PF01850">
    <property type="entry name" value="PIN"/>
    <property type="match status" value="1"/>
</dbReference>
<sequence length="151" mass="17819">MKYLFDADAISLLYHNKQRSEKISILKKLRILQDSDQLFVSVLTFFELEYSITNTSDLLKKQELRNTLEHLKYRSNFSSLPIREDMAYLYGEIKCTLKQKGKISRENIKKFNIDIMIASTALYEGCIVVSGDEIYHKISKHKPELQTECWW</sequence>
<dbReference type="InterPro" id="IPR029060">
    <property type="entry name" value="PIN-like_dom_sf"/>
</dbReference>
<dbReference type="CDD" id="cd09881">
    <property type="entry name" value="PIN_VapC4-5_FitB-like"/>
    <property type="match status" value="1"/>
</dbReference>
<feature type="domain" description="PIN" evidence="1">
    <location>
        <begin position="6"/>
        <end position="139"/>
    </location>
</feature>
<dbReference type="AlphaFoldDB" id="A0A1W1HH34"/>